<dbReference type="GO" id="GO:0008270">
    <property type="term" value="F:zinc ion binding"/>
    <property type="evidence" value="ECO:0007669"/>
    <property type="project" value="UniProtKB-KW"/>
</dbReference>
<dbReference type="AlphaFoldDB" id="A0A166A639"/>
<evidence type="ECO:0000313" key="6">
    <source>
        <dbReference type="EMBL" id="KZP11279.1"/>
    </source>
</evidence>
<dbReference type="PANTHER" id="PTHR46481">
    <property type="entry name" value="ZINC FINGER BED DOMAIN-CONTAINING PROTEIN 4"/>
    <property type="match status" value="1"/>
</dbReference>
<name>A0A166A639_9AGAM</name>
<evidence type="ECO:0000256" key="1">
    <source>
        <dbReference type="ARBA" id="ARBA00004123"/>
    </source>
</evidence>
<evidence type="ECO:0008006" key="8">
    <source>
        <dbReference type="Google" id="ProtNLM"/>
    </source>
</evidence>
<evidence type="ECO:0000256" key="5">
    <source>
        <dbReference type="ARBA" id="ARBA00023242"/>
    </source>
</evidence>
<dbReference type="GO" id="GO:0005634">
    <property type="term" value="C:nucleus"/>
    <property type="evidence" value="ECO:0007669"/>
    <property type="project" value="UniProtKB-SubCell"/>
</dbReference>
<evidence type="ECO:0000256" key="2">
    <source>
        <dbReference type="ARBA" id="ARBA00022723"/>
    </source>
</evidence>
<evidence type="ECO:0000313" key="7">
    <source>
        <dbReference type="Proteomes" id="UP000076532"/>
    </source>
</evidence>
<dbReference type="SUPFAM" id="SSF53098">
    <property type="entry name" value="Ribonuclease H-like"/>
    <property type="match status" value="1"/>
</dbReference>
<proteinExistence type="predicted"/>
<keyword evidence="5" id="KW-0539">Nucleus</keyword>
<dbReference type="OrthoDB" id="3252425at2759"/>
<accession>A0A166A639</accession>
<protein>
    <recommendedName>
        <fullName evidence="8">hAT-like transposase RNase-H fold domain-containing protein</fullName>
    </recommendedName>
</protein>
<comment type="subcellular location">
    <subcellularLocation>
        <location evidence="1">Nucleus</location>
    </subcellularLocation>
</comment>
<keyword evidence="3" id="KW-0863">Zinc-finger</keyword>
<dbReference type="PANTHER" id="PTHR46481:SF10">
    <property type="entry name" value="ZINC FINGER BED DOMAIN-CONTAINING PROTEIN 39"/>
    <property type="match status" value="1"/>
</dbReference>
<sequence>MSSQLRKLSYKIINSTTKLLPAWKAALDDARMAVRNMLHDVATPWNSTFDMLEFALQYQKPLRRITGQLCDVLKVLKDATLFFSRGTPNLATVIPAMDHIDSKFATDALNMAFKPSIHSSLFLAKKTLNRYYDMTDHSEVCHIAMVLHPRYKLSYFRNAGWDSEWIEAV</sequence>
<dbReference type="Proteomes" id="UP000076532">
    <property type="component" value="Unassembled WGS sequence"/>
</dbReference>
<keyword evidence="4" id="KW-0862">Zinc</keyword>
<evidence type="ECO:0000256" key="3">
    <source>
        <dbReference type="ARBA" id="ARBA00022771"/>
    </source>
</evidence>
<dbReference type="InterPro" id="IPR012337">
    <property type="entry name" value="RNaseH-like_sf"/>
</dbReference>
<keyword evidence="7" id="KW-1185">Reference proteome</keyword>
<organism evidence="6 7">
    <name type="scientific">Athelia psychrophila</name>
    <dbReference type="NCBI Taxonomy" id="1759441"/>
    <lineage>
        <taxon>Eukaryota</taxon>
        <taxon>Fungi</taxon>
        <taxon>Dikarya</taxon>
        <taxon>Basidiomycota</taxon>
        <taxon>Agaricomycotina</taxon>
        <taxon>Agaricomycetes</taxon>
        <taxon>Agaricomycetidae</taxon>
        <taxon>Atheliales</taxon>
        <taxon>Atheliaceae</taxon>
        <taxon>Athelia</taxon>
    </lineage>
</organism>
<gene>
    <name evidence="6" type="ORF">FIBSPDRAFT_962382</name>
</gene>
<dbReference type="InterPro" id="IPR052035">
    <property type="entry name" value="ZnF_BED_domain_contain"/>
</dbReference>
<evidence type="ECO:0000256" key="4">
    <source>
        <dbReference type="ARBA" id="ARBA00022833"/>
    </source>
</evidence>
<reference evidence="6 7" key="1">
    <citation type="journal article" date="2016" name="Mol. Biol. Evol.">
        <title>Comparative Genomics of Early-Diverging Mushroom-Forming Fungi Provides Insights into the Origins of Lignocellulose Decay Capabilities.</title>
        <authorList>
            <person name="Nagy L.G."/>
            <person name="Riley R."/>
            <person name="Tritt A."/>
            <person name="Adam C."/>
            <person name="Daum C."/>
            <person name="Floudas D."/>
            <person name="Sun H."/>
            <person name="Yadav J.S."/>
            <person name="Pangilinan J."/>
            <person name="Larsson K.H."/>
            <person name="Matsuura K."/>
            <person name="Barry K."/>
            <person name="Labutti K."/>
            <person name="Kuo R."/>
            <person name="Ohm R.A."/>
            <person name="Bhattacharya S.S."/>
            <person name="Shirouzu T."/>
            <person name="Yoshinaga Y."/>
            <person name="Martin F.M."/>
            <person name="Grigoriev I.V."/>
            <person name="Hibbett D.S."/>
        </authorList>
    </citation>
    <scope>NUCLEOTIDE SEQUENCE [LARGE SCALE GENOMIC DNA]</scope>
    <source>
        <strain evidence="6 7">CBS 109695</strain>
    </source>
</reference>
<keyword evidence="2" id="KW-0479">Metal-binding</keyword>
<dbReference type="EMBL" id="KV417665">
    <property type="protein sequence ID" value="KZP11279.1"/>
    <property type="molecule type" value="Genomic_DNA"/>
</dbReference>